<evidence type="ECO:0000313" key="2">
    <source>
        <dbReference type="Proteomes" id="UP000249633"/>
    </source>
</evidence>
<dbReference type="EMBL" id="QFOD01000019">
    <property type="protein sequence ID" value="PZP29090.1"/>
    <property type="molecule type" value="Genomic_DNA"/>
</dbReference>
<dbReference type="AlphaFoldDB" id="A0A2W5DKX1"/>
<organism evidence="1 2">
    <name type="scientific">Roseateles depolymerans</name>
    <dbReference type="NCBI Taxonomy" id="76731"/>
    <lineage>
        <taxon>Bacteria</taxon>
        <taxon>Pseudomonadati</taxon>
        <taxon>Pseudomonadota</taxon>
        <taxon>Betaproteobacteria</taxon>
        <taxon>Burkholderiales</taxon>
        <taxon>Sphaerotilaceae</taxon>
        <taxon>Roseateles</taxon>
    </lineage>
</organism>
<proteinExistence type="predicted"/>
<sequence length="1051" mass="118265">MADQAKRLMLESPQHEAFVRHALRIPHSMRVLHDLWSVGEVLVFSCLPVPLRAARARRLLGRVGSYEGRKLIFRRHISPSLPEKLHYDEALDIALGHLPSATATRADLQYWDRSRPSLVKLAMLLKLETVAEVRSAFPPDPRRRSDHLLRLLIEEGAIRSSEELSWAGSSDSRVWSPGDKPDAEEAHKLRLTVRQLLDLGIERRQVAGVLRYPLWALDPELLAANASLLSSTEGTDLNGTLARVGDRLWRTSTATWRFVLTTIGARTPAELGQFRQLLDCRHALSSELVSRLKLLGAGLADLETCQRLLLALDPSTHNVGAFIGHVQRLSRPPHALDLAQLSQCASLLLGDEALEPFLQVLSRHDLADADAVMEFKGCFRKVWHEPLDRTLTILEAAGCDEPLEERVGWVMQAGQQGGQVAGFLDSIDYLVSALQLRGLQQLQPILKLAPLGVPFLRCVIEERGLDTLKSLRGWYYEARGIENFRSYGTYDDVDRLLFHDAFDRNQFNLLETNTAAMQAIAQVRVERALGRWPWQGSEEEQELYRQATRELKRQIRAELLPVLPLILGETRGVLLPSLFDDETDESWDLHQRLARLSPVLAELMQGRGPVGDALTPLELDAIALVYRTPHETIRTTWPKLLGRQVDLQGLILRPAYAMSWRHVRWRLRYRLDRDVFFALGRAADFCRQFGSDQYRNMFAACQRLKPKQLGPTAGNPDVRTLAWHLGSLLVLARADSVVGRWVDSGFDALTGLDEDTLDAYQRMTELQDLFKVVLPDALDAHAEAYIARLSDDDAVCWASRLGPPHDSLSGRDLLRALVQRTRDRVLPAYAAWARRQVNRYKKDDDTSRLAQPLTAMVSKQPAVFFARKAANLCTAGNVAMWTEPRHAHLLVFDQAGQRLAGMAYLYVQAIPELDRKRKSLVIRAINPTEDMVGGHEIRSIVETFLDTAIQIAEDNGLGCVAFPALTGAHVVSNRSQVEAYVKARYVERAKKRYGTVAQAGEPPLREQPQPVDVTFYAYEHGEEPVGTLYVVWRPEATVPERADREADLVEA</sequence>
<name>A0A2W5DKX1_9BURK</name>
<gene>
    <name evidence="1" type="ORF">DI603_17910</name>
</gene>
<evidence type="ECO:0000313" key="1">
    <source>
        <dbReference type="EMBL" id="PZP29090.1"/>
    </source>
</evidence>
<protein>
    <submittedName>
        <fullName evidence="1">Uncharacterized protein</fullName>
    </submittedName>
</protein>
<reference evidence="1 2" key="1">
    <citation type="submission" date="2017-08" db="EMBL/GenBank/DDBJ databases">
        <title>Infants hospitalized years apart are colonized by the same room-sourced microbial strains.</title>
        <authorList>
            <person name="Brooks B."/>
            <person name="Olm M.R."/>
            <person name="Firek B.A."/>
            <person name="Baker R."/>
            <person name="Thomas B.C."/>
            <person name="Morowitz M.J."/>
            <person name="Banfield J.F."/>
        </authorList>
    </citation>
    <scope>NUCLEOTIDE SEQUENCE [LARGE SCALE GENOMIC DNA]</scope>
    <source>
        <strain evidence="1">S2_012_000_R2_81</strain>
    </source>
</reference>
<accession>A0A2W5DKX1</accession>
<comment type="caution">
    <text evidence="1">The sequence shown here is derived from an EMBL/GenBank/DDBJ whole genome shotgun (WGS) entry which is preliminary data.</text>
</comment>
<dbReference type="Proteomes" id="UP000249633">
    <property type="component" value="Unassembled WGS sequence"/>
</dbReference>